<proteinExistence type="inferred from homology"/>
<dbReference type="Pfam" id="PF02558">
    <property type="entry name" value="ApbA"/>
    <property type="match status" value="1"/>
</dbReference>
<dbReference type="AlphaFoldDB" id="J8EJA4"/>
<dbReference type="InterPro" id="IPR013332">
    <property type="entry name" value="KPR_N"/>
</dbReference>
<dbReference type="InterPro" id="IPR008927">
    <property type="entry name" value="6-PGluconate_DH-like_C_sf"/>
</dbReference>
<dbReference type="InterPro" id="IPR013752">
    <property type="entry name" value="KPA_reductase"/>
</dbReference>
<comment type="similarity">
    <text evidence="1 4">Belongs to the ketopantoate reductase family.</text>
</comment>
<dbReference type="GO" id="GO:0008677">
    <property type="term" value="F:2-dehydropantoate 2-reductase activity"/>
    <property type="evidence" value="ECO:0007669"/>
    <property type="project" value="UniProtKB-EC"/>
</dbReference>
<comment type="pathway">
    <text evidence="4">Cofactor biosynthesis; (R)-pantothenate biosynthesis; (R)-pantoate from 3-methyl-2-oxobutanoate: step 2/2.</text>
</comment>
<evidence type="ECO:0000313" key="7">
    <source>
        <dbReference type="EMBL" id="EJQ91307.1"/>
    </source>
</evidence>
<dbReference type="PANTHER" id="PTHR21708:SF26">
    <property type="entry name" value="2-DEHYDROPANTOATE 2-REDUCTASE"/>
    <property type="match status" value="1"/>
</dbReference>
<dbReference type="GO" id="GO:0015940">
    <property type="term" value="P:pantothenate biosynthetic process"/>
    <property type="evidence" value="ECO:0007669"/>
    <property type="project" value="UniProtKB-UniPathway"/>
</dbReference>
<dbReference type="Gene3D" id="3.40.50.720">
    <property type="entry name" value="NAD(P)-binding Rossmann-like Domain"/>
    <property type="match status" value="1"/>
</dbReference>
<name>J8EJA4_BACCE</name>
<feature type="domain" description="Ketopantoate reductase N-terminal" evidence="5">
    <location>
        <begin position="3"/>
        <end position="142"/>
    </location>
</feature>
<evidence type="ECO:0000256" key="4">
    <source>
        <dbReference type="RuleBase" id="RU362068"/>
    </source>
</evidence>
<keyword evidence="2 4" id="KW-0521">NADP</keyword>
<dbReference type="RefSeq" id="WP_002162268.1">
    <property type="nucleotide sequence ID" value="NZ_JH792116.1"/>
</dbReference>
<dbReference type="PANTHER" id="PTHR21708">
    <property type="entry name" value="PROBABLE 2-DEHYDROPANTOATE 2-REDUCTASE"/>
    <property type="match status" value="1"/>
</dbReference>
<dbReference type="NCBIfam" id="TIGR00745">
    <property type="entry name" value="apbA_panE"/>
    <property type="match status" value="1"/>
</dbReference>
<accession>J8EJA4</accession>
<dbReference type="InterPro" id="IPR013328">
    <property type="entry name" value="6PGD_dom2"/>
</dbReference>
<evidence type="ECO:0000313" key="8">
    <source>
        <dbReference type="Proteomes" id="UP000006997"/>
    </source>
</evidence>
<evidence type="ECO:0000259" key="6">
    <source>
        <dbReference type="Pfam" id="PF08546"/>
    </source>
</evidence>
<comment type="function">
    <text evidence="4">Catalyzes the NADPH-dependent reduction of ketopantoate into pantoic acid.</text>
</comment>
<dbReference type="Pfam" id="PF08546">
    <property type="entry name" value="ApbA_C"/>
    <property type="match status" value="1"/>
</dbReference>
<organism evidence="7 8">
    <name type="scientific">Bacillus cereus MC67</name>
    <dbReference type="NCBI Taxonomy" id="1053219"/>
    <lineage>
        <taxon>Bacteria</taxon>
        <taxon>Bacillati</taxon>
        <taxon>Bacillota</taxon>
        <taxon>Bacilli</taxon>
        <taxon>Bacillales</taxon>
        <taxon>Bacillaceae</taxon>
        <taxon>Bacillus</taxon>
        <taxon>Bacillus cereus group</taxon>
    </lineage>
</organism>
<gene>
    <name evidence="7" type="ORF">II3_05568</name>
</gene>
<dbReference type="InterPro" id="IPR003710">
    <property type="entry name" value="ApbA"/>
</dbReference>
<evidence type="ECO:0000259" key="5">
    <source>
        <dbReference type="Pfam" id="PF02558"/>
    </source>
</evidence>
<dbReference type="SUPFAM" id="SSF48179">
    <property type="entry name" value="6-phosphogluconate dehydrogenase C-terminal domain-like"/>
    <property type="match status" value="1"/>
</dbReference>
<dbReference type="SUPFAM" id="SSF51735">
    <property type="entry name" value="NAD(P)-binding Rossmann-fold domains"/>
    <property type="match status" value="1"/>
</dbReference>
<dbReference type="GO" id="GO:0005737">
    <property type="term" value="C:cytoplasm"/>
    <property type="evidence" value="ECO:0007669"/>
    <property type="project" value="TreeGrafter"/>
</dbReference>
<comment type="catalytic activity">
    <reaction evidence="4">
        <text>(R)-pantoate + NADP(+) = 2-dehydropantoate + NADPH + H(+)</text>
        <dbReference type="Rhea" id="RHEA:16233"/>
        <dbReference type="ChEBI" id="CHEBI:11561"/>
        <dbReference type="ChEBI" id="CHEBI:15378"/>
        <dbReference type="ChEBI" id="CHEBI:15980"/>
        <dbReference type="ChEBI" id="CHEBI:57783"/>
        <dbReference type="ChEBI" id="CHEBI:58349"/>
        <dbReference type="EC" id="1.1.1.169"/>
    </reaction>
</comment>
<reference evidence="7 8" key="1">
    <citation type="submission" date="2012-04" db="EMBL/GenBank/DDBJ databases">
        <title>The Genome Sequence of Bacillus cereus MC67.</title>
        <authorList>
            <consortium name="The Broad Institute Genome Sequencing Platform"/>
            <consortium name="The Broad Institute Genome Sequencing Center for Infectious Disease"/>
            <person name="Feldgarden M."/>
            <person name="Van der Auwera G.A."/>
            <person name="Mahillon J."/>
            <person name="Duprez V."/>
            <person name="Timmery S."/>
            <person name="Mattelet C."/>
            <person name="Dierick K."/>
            <person name="Sun M."/>
            <person name="Yu Z."/>
            <person name="Zhu L."/>
            <person name="Hu X."/>
            <person name="Shank E.B."/>
            <person name="Swiecicka I."/>
            <person name="Hansen B.M."/>
            <person name="Andrup L."/>
            <person name="Young S.K."/>
            <person name="Zeng Q."/>
            <person name="Gargeya S."/>
            <person name="Fitzgerald M."/>
            <person name="Haas B."/>
            <person name="Abouelleil A."/>
            <person name="Alvarado L."/>
            <person name="Arachchi H.M."/>
            <person name="Berlin A."/>
            <person name="Chapman S.B."/>
            <person name="Goldberg J."/>
            <person name="Griggs A."/>
            <person name="Gujja S."/>
            <person name="Hansen M."/>
            <person name="Howarth C."/>
            <person name="Imamovic A."/>
            <person name="Larimer J."/>
            <person name="McCowen C."/>
            <person name="Montmayeur A."/>
            <person name="Murphy C."/>
            <person name="Neiman D."/>
            <person name="Pearson M."/>
            <person name="Priest M."/>
            <person name="Roberts A."/>
            <person name="Saif S."/>
            <person name="Shea T."/>
            <person name="Sisk P."/>
            <person name="Sykes S."/>
            <person name="Wortman J."/>
            <person name="Nusbaum C."/>
            <person name="Birren B."/>
        </authorList>
    </citation>
    <scope>NUCLEOTIDE SEQUENCE [LARGE SCALE GENOMIC DNA]</scope>
    <source>
        <strain evidence="7 8">MC67</strain>
    </source>
</reference>
<dbReference type="Gene3D" id="1.10.1040.10">
    <property type="entry name" value="N-(1-d-carboxylethyl)-l-norvaline Dehydrogenase, domain 2"/>
    <property type="match status" value="1"/>
</dbReference>
<evidence type="ECO:0000256" key="3">
    <source>
        <dbReference type="ARBA" id="ARBA00023002"/>
    </source>
</evidence>
<dbReference type="PATRIC" id="fig|1053219.3.peg.5696"/>
<protein>
    <recommendedName>
        <fullName evidence="4">2-dehydropantoate 2-reductase</fullName>
        <ecNumber evidence="4">1.1.1.169</ecNumber>
    </recommendedName>
    <alternativeName>
        <fullName evidence="4">Ketopantoate reductase</fullName>
    </alternativeName>
</protein>
<sequence>MRVAVLGAGSLGTIIGAFIAKGGENVELIDVNQAHVDALNKFGAKIVGTTECTIPVKAVTPKQMSGTYDLVLLLTKQLYNQSVISELLPFLNETSVVCSLQNGIPEGNIVSLVGKERVVGGSVEFGATWVEPGVSKLTTSFGTFKEQAFAIGELDGSMTERIQNIKSILDHVGGTVISDNLVGIKWSKLMVNVALSGMSAALGGTYGDVLDNEFGVMSAVHLADETIKVGHSKGIKFARMGGFDISSLEIKNESDIADIMNVFRTIFKPQALLKASMLQDLEKQRETEIDYINGIVPNQAKHSRILTPYNDLVVKLVKQAEETKNIPNFGLNIQSFKQLIENNN</sequence>
<keyword evidence="3 4" id="KW-0560">Oxidoreductase</keyword>
<feature type="domain" description="Ketopantoate reductase C-terminal" evidence="6">
    <location>
        <begin position="181"/>
        <end position="320"/>
    </location>
</feature>
<evidence type="ECO:0000256" key="2">
    <source>
        <dbReference type="ARBA" id="ARBA00022857"/>
    </source>
</evidence>
<evidence type="ECO:0000256" key="1">
    <source>
        <dbReference type="ARBA" id="ARBA00007870"/>
    </source>
</evidence>
<keyword evidence="4" id="KW-0566">Pantothenate biosynthesis</keyword>
<dbReference type="UniPathway" id="UPA00028">
    <property type="reaction ID" value="UER00004"/>
</dbReference>
<dbReference type="EC" id="1.1.1.169" evidence="4"/>
<comment type="caution">
    <text evidence="7">The sequence shown here is derived from an EMBL/GenBank/DDBJ whole genome shotgun (WGS) entry which is preliminary data.</text>
</comment>
<dbReference type="EMBL" id="AHEN01000061">
    <property type="protein sequence ID" value="EJQ91307.1"/>
    <property type="molecule type" value="Genomic_DNA"/>
</dbReference>
<dbReference type="InterPro" id="IPR036291">
    <property type="entry name" value="NAD(P)-bd_dom_sf"/>
</dbReference>
<dbReference type="InterPro" id="IPR051402">
    <property type="entry name" value="KPR-Related"/>
</dbReference>
<dbReference type="Proteomes" id="UP000006997">
    <property type="component" value="Unassembled WGS sequence"/>
</dbReference>
<dbReference type="HOGENOM" id="CLU_031468_0_0_9"/>